<dbReference type="NCBIfam" id="TIGR00608">
    <property type="entry name" value="radc"/>
    <property type="match status" value="1"/>
</dbReference>
<dbReference type="InterPro" id="IPR001405">
    <property type="entry name" value="UPF0758"/>
</dbReference>
<evidence type="ECO:0000256" key="2">
    <source>
        <dbReference type="ARBA" id="ARBA00022670"/>
    </source>
</evidence>
<dbReference type="InterPro" id="IPR046778">
    <property type="entry name" value="UPF0758_N"/>
</dbReference>
<dbReference type="PANTHER" id="PTHR30471:SF3">
    <property type="entry name" value="UPF0758 PROTEIN YEES-RELATED"/>
    <property type="match status" value="1"/>
</dbReference>
<dbReference type="PROSITE" id="PS50249">
    <property type="entry name" value="MPN"/>
    <property type="match status" value="1"/>
</dbReference>
<keyword evidence="5" id="KW-0862">Zinc</keyword>
<dbReference type="NCBIfam" id="NF000642">
    <property type="entry name" value="PRK00024.1"/>
    <property type="match status" value="1"/>
</dbReference>
<dbReference type="Gene3D" id="3.40.140.10">
    <property type="entry name" value="Cytidine Deaminase, domain 2"/>
    <property type="match status" value="1"/>
</dbReference>
<sequence>MKDTMKELPESQRPYEKCIREGESALSDGELLAVILRSGTRGINSLDLANEILNHMDNSSYPGLLGILHTSQEELTKIHGIGRVKAIQLKCIGELSKRIATTAARTQLSFEQPSTIARYYMEQLRHEEQEVILCMMLDGKNHLMGEQYLSRGTANAALITPREVFVEALRRHAVNIILVHNHPSGDPMPSPCDEEVTERVYQAGELLGIHLLDHIIIGDHRYVSFREQGLLEGT</sequence>
<evidence type="ECO:0000313" key="10">
    <source>
        <dbReference type="Proteomes" id="UP000823842"/>
    </source>
</evidence>
<feature type="domain" description="MPN" evidence="8">
    <location>
        <begin position="109"/>
        <end position="231"/>
    </location>
</feature>
<comment type="caution">
    <text evidence="9">The sequence shown here is derived from an EMBL/GenBank/DDBJ whole genome shotgun (WGS) entry which is preliminary data.</text>
</comment>
<reference evidence="9" key="2">
    <citation type="submission" date="2021-04" db="EMBL/GenBank/DDBJ databases">
        <authorList>
            <person name="Gilroy R."/>
        </authorList>
    </citation>
    <scope>NUCLEOTIDE SEQUENCE</scope>
    <source>
        <strain evidence="9">ChiSjej1B19-5720</strain>
    </source>
</reference>
<dbReference type="GO" id="GO:0046872">
    <property type="term" value="F:metal ion binding"/>
    <property type="evidence" value="ECO:0007669"/>
    <property type="project" value="UniProtKB-KW"/>
</dbReference>
<dbReference type="Pfam" id="PF04002">
    <property type="entry name" value="RadC"/>
    <property type="match status" value="1"/>
</dbReference>
<evidence type="ECO:0000256" key="3">
    <source>
        <dbReference type="ARBA" id="ARBA00022723"/>
    </source>
</evidence>
<dbReference type="PROSITE" id="PS01302">
    <property type="entry name" value="UPF0758"/>
    <property type="match status" value="1"/>
</dbReference>
<evidence type="ECO:0000256" key="4">
    <source>
        <dbReference type="ARBA" id="ARBA00022801"/>
    </source>
</evidence>
<evidence type="ECO:0000256" key="1">
    <source>
        <dbReference type="ARBA" id="ARBA00010243"/>
    </source>
</evidence>
<dbReference type="InterPro" id="IPR020891">
    <property type="entry name" value="UPF0758_CS"/>
</dbReference>
<evidence type="ECO:0000259" key="8">
    <source>
        <dbReference type="PROSITE" id="PS50249"/>
    </source>
</evidence>
<gene>
    <name evidence="9" type="primary">radC</name>
    <name evidence="9" type="ORF">IAA06_16185</name>
</gene>
<keyword evidence="4" id="KW-0378">Hydrolase</keyword>
<dbReference type="GO" id="GO:0006508">
    <property type="term" value="P:proteolysis"/>
    <property type="evidence" value="ECO:0007669"/>
    <property type="project" value="UniProtKB-KW"/>
</dbReference>
<dbReference type="CDD" id="cd08071">
    <property type="entry name" value="MPN_DUF2466"/>
    <property type="match status" value="1"/>
</dbReference>
<dbReference type="AlphaFoldDB" id="A0A9D2RXF5"/>
<protein>
    <submittedName>
        <fullName evidence="9">DNA repair protein RadC</fullName>
    </submittedName>
</protein>
<dbReference type="EMBL" id="DWYZ01000306">
    <property type="protein sequence ID" value="HJB30312.1"/>
    <property type="molecule type" value="Genomic_DNA"/>
</dbReference>
<keyword evidence="6" id="KW-0482">Metalloprotease</keyword>
<dbReference type="InterPro" id="IPR025657">
    <property type="entry name" value="RadC_JAB"/>
</dbReference>
<organism evidence="9 10">
    <name type="scientific">Candidatus Blautia faecavium</name>
    <dbReference type="NCBI Taxonomy" id="2838487"/>
    <lineage>
        <taxon>Bacteria</taxon>
        <taxon>Bacillati</taxon>
        <taxon>Bacillota</taxon>
        <taxon>Clostridia</taxon>
        <taxon>Lachnospirales</taxon>
        <taxon>Lachnospiraceae</taxon>
        <taxon>Blautia</taxon>
    </lineage>
</organism>
<comment type="similarity">
    <text evidence="1 7">Belongs to the UPF0758 family.</text>
</comment>
<evidence type="ECO:0000256" key="6">
    <source>
        <dbReference type="ARBA" id="ARBA00023049"/>
    </source>
</evidence>
<evidence type="ECO:0000256" key="7">
    <source>
        <dbReference type="RuleBase" id="RU003797"/>
    </source>
</evidence>
<evidence type="ECO:0000256" key="5">
    <source>
        <dbReference type="ARBA" id="ARBA00022833"/>
    </source>
</evidence>
<name>A0A9D2RXF5_9FIRM</name>
<keyword evidence="2" id="KW-0645">Protease</keyword>
<reference evidence="9" key="1">
    <citation type="journal article" date="2021" name="PeerJ">
        <title>Extensive microbial diversity within the chicken gut microbiome revealed by metagenomics and culture.</title>
        <authorList>
            <person name="Gilroy R."/>
            <person name="Ravi A."/>
            <person name="Getino M."/>
            <person name="Pursley I."/>
            <person name="Horton D.L."/>
            <person name="Alikhan N.F."/>
            <person name="Baker D."/>
            <person name="Gharbi K."/>
            <person name="Hall N."/>
            <person name="Watson M."/>
            <person name="Adriaenssens E.M."/>
            <person name="Foster-Nyarko E."/>
            <person name="Jarju S."/>
            <person name="Secka A."/>
            <person name="Antonio M."/>
            <person name="Oren A."/>
            <person name="Chaudhuri R.R."/>
            <person name="La Ragione R."/>
            <person name="Hildebrand F."/>
            <person name="Pallen M.J."/>
        </authorList>
    </citation>
    <scope>NUCLEOTIDE SEQUENCE</scope>
    <source>
        <strain evidence="9">ChiSjej1B19-5720</strain>
    </source>
</reference>
<keyword evidence="3" id="KW-0479">Metal-binding</keyword>
<evidence type="ECO:0000313" key="9">
    <source>
        <dbReference type="EMBL" id="HJB30312.1"/>
    </source>
</evidence>
<dbReference type="Proteomes" id="UP000823842">
    <property type="component" value="Unassembled WGS sequence"/>
</dbReference>
<proteinExistence type="inferred from homology"/>
<dbReference type="PANTHER" id="PTHR30471">
    <property type="entry name" value="DNA REPAIR PROTEIN RADC"/>
    <property type="match status" value="1"/>
</dbReference>
<dbReference type="InterPro" id="IPR037518">
    <property type="entry name" value="MPN"/>
</dbReference>
<dbReference type="GO" id="GO:0008237">
    <property type="term" value="F:metallopeptidase activity"/>
    <property type="evidence" value="ECO:0007669"/>
    <property type="project" value="UniProtKB-KW"/>
</dbReference>
<dbReference type="Pfam" id="PF20582">
    <property type="entry name" value="UPF0758_N"/>
    <property type="match status" value="1"/>
</dbReference>
<accession>A0A9D2RXF5</accession>